<sequence>MGFERLIKTETTNHHQVIVREMTEWLQKDPENQVFYLIPDHIKFTAEIDMIKQTVKELRPHASQWAATRLQVFSFNRLAWYLLKENPIAQKPGISKVGLGMIIQKILMTHQEELVLFRHEIHHQGFIEQLVDIFMEFRQGGIEPEDFAVFINHEEVDTTTDAKQRMKEFGILYRYFQQELVGNYIAMEEVLQTAASVIRELDFRKTLVIIDHHYSFKAGELEILAAFTECASRTQLYTSLSMDALKDGQDSQSLYYSNYLLLQRVTDFLADYGHYVQATVEVKNGNSLYNDDFKQLEAFWLSSNKGIKKPYTASKQEIDCLSVVRYDSHKEELQETVAHIHQLVHSGQYRYQDIQLVTRTLEADSLLLEPLLRQYKIPYFIDLTDTMDKHPLLQLIESIFAIKKHFWRYSDILALLRSELAFWPIQLMKELKAKEDAEELEDLLEVSMPSEIDLVLDTDELEASPEELLNRKTQAVEEYRARVDLSENVILANGYQGRDWVSNKPWYYQPEAIDEDSVLAELSFDEYAAQTAAQLREVVTSHLQPFFKQLDEPDVTSKQAMSYLFQLLEEIGVYEATLYWRDIANEKGNIGLARKHEQTWNEFIRIVDEYVAIFGETPFQLDQFLQLLRTGFTQTHYSMAPTTLDQLICTGIDALQYNPKKISFVIGATQGNLPKLYENKTLFTDEERDLLTNELDSGRFLRPSSAQQQTIEPFVFYKLLVSATEHVYFSYAQILEDSSTSQEMSSYLERLRLKFDFPIIDGSKRKQERFERHEFYTDSELYMHLLEQYRKYHHDLEAMPREWAAIAKVLAKNSTYKERYQQLIQSVFRYNVPDKLPKELAESLYGKNLYLSISQVELFNLDSFGHFLRYGLKLEERREFELTIQNAGNYFHDAMDLFVQYLSQRQLLIENLSQAEIDQILTEILAQQDEKQQYIILSSSKRMEFIRSLLQDTIKTTAHAMQQQQKQLLLKPFATELVFGPGSPYQVTLPLNQMNHTLSLRGKIDRIDYAHTSVGDFISVLDYKSGKKDFNMDKFMAGLQLQLFVYLSVSQKIVQEQTHKNIVPFGAFYMHLHQPKFKHTDLMKKVSFEELWLKDFSYKGLMATDESLISILNPLENDEPSLVLPYGLKKNGDFTKASKVVTREELELMMDYAYYQVKETGKRILDGDIRLSPYKGENFTPSVNGIYTPISQFDATLPENQYIIPKKKSKEAYLEEMALALEDDEEIKEMRGDTNE</sequence>
<dbReference type="AlphaFoldDB" id="A0A1H9NP48"/>
<dbReference type="Gene3D" id="3.40.50.300">
    <property type="entry name" value="P-loop containing nucleotide triphosphate hydrolases"/>
    <property type="match status" value="4"/>
</dbReference>
<dbReference type="GO" id="GO:0006310">
    <property type="term" value="P:DNA recombination"/>
    <property type="evidence" value="ECO:0007669"/>
    <property type="project" value="TreeGrafter"/>
</dbReference>
<name>A0A1H9NP48_9LACT</name>
<proteinExistence type="predicted"/>
<dbReference type="EMBL" id="FOGF01000043">
    <property type="protein sequence ID" value="SER37726.1"/>
    <property type="molecule type" value="Genomic_DNA"/>
</dbReference>
<dbReference type="Pfam" id="PF21445">
    <property type="entry name" value="ADDB_N"/>
    <property type="match status" value="1"/>
</dbReference>
<keyword evidence="3" id="KW-0227">DNA damage</keyword>
<keyword evidence="1" id="KW-0540">Nuclease</keyword>
<dbReference type="Pfam" id="PF12705">
    <property type="entry name" value="PDDEXK_1"/>
    <property type="match status" value="1"/>
</dbReference>
<dbReference type="GO" id="GO:0004386">
    <property type="term" value="F:helicase activity"/>
    <property type="evidence" value="ECO:0007669"/>
    <property type="project" value="UniProtKB-KW"/>
</dbReference>
<dbReference type="GO" id="GO:0006281">
    <property type="term" value="P:DNA repair"/>
    <property type="evidence" value="ECO:0007669"/>
    <property type="project" value="UniProtKB-KW"/>
</dbReference>
<evidence type="ECO:0000256" key="9">
    <source>
        <dbReference type="ARBA" id="ARBA00023204"/>
    </source>
</evidence>
<evidence type="ECO:0000313" key="13">
    <source>
        <dbReference type="Proteomes" id="UP000198556"/>
    </source>
</evidence>
<dbReference type="SUPFAM" id="SSF52540">
    <property type="entry name" value="P-loop containing nucleoside triphosphate hydrolases"/>
    <property type="match status" value="1"/>
</dbReference>
<keyword evidence="7" id="KW-0067">ATP-binding</keyword>
<keyword evidence="5 12" id="KW-0347">Helicase</keyword>
<dbReference type="GO" id="GO:0004527">
    <property type="term" value="F:exonuclease activity"/>
    <property type="evidence" value="ECO:0007669"/>
    <property type="project" value="UniProtKB-KW"/>
</dbReference>
<dbReference type="GO" id="GO:0005524">
    <property type="term" value="F:ATP binding"/>
    <property type="evidence" value="ECO:0007669"/>
    <property type="project" value="UniProtKB-KW"/>
</dbReference>
<evidence type="ECO:0000256" key="2">
    <source>
        <dbReference type="ARBA" id="ARBA00022741"/>
    </source>
</evidence>
<keyword evidence="9" id="KW-0234">DNA repair</keyword>
<protein>
    <submittedName>
        <fullName evidence="12">DNA helicase/exodeoxyribonuclease V, subunit B</fullName>
    </submittedName>
</protein>
<keyword evidence="4" id="KW-0378">Hydrolase</keyword>
<dbReference type="InterPro" id="IPR011604">
    <property type="entry name" value="PDDEXK-like_dom_sf"/>
</dbReference>
<keyword evidence="6" id="KW-0269">Exonuclease</keyword>
<evidence type="ECO:0000256" key="4">
    <source>
        <dbReference type="ARBA" id="ARBA00022801"/>
    </source>
</evidence>
<reference evidence="12 13" key="1">
    <citation type="submission" date="2016-10" db="EMBL/GenBank/DDBJ databases">
        <authorList>
            <person name="de Groot N.N."/>
        </authorList>
    </citation>
    <scope>NUCLEOTIDE SEQUENCE [LARGE SCALE GENOMIC DNA]</scope>
    <source>
        <strain evidence="12 13">DSM 15827</strain>
    </source>
</reference>
<evidence type="ECO:0000259" key="11">
    <source>
        <dbReference type="Pfam" id="PF21445"/>
    </source>
</evidence>
<dbReference type="InterPro" id="IPR027417">
    <property type="entry name" value="P-loop_NTPase"/>
</dbReference>
<evidence type="ECO:0000256" key="3">
    <source>
        <dbReference type="ARBA" id="ARBA00022763"/>
    </source>
</evidence>
<evidence type="ECO:0000256" key="8">
    <source>
        <dbReference type="ARBA" id="ARBA00023125"/>
    </source>
</evidence>
<dbReference type="PANTHER" id="PTHR30591">
    <property type="entry name" value="RECBCD ENZYME SUBUNIT RECC"/>
    <property type="match status" value="1"/>
</dbReference>
<dbReference type="Gene3D" id="3.90.320.10">
    <property type="match status" value="1"/>
</dbReference>
<gene>
    <name evidence="12" type="ORF">SAMN05421767_1437</name>
</gene>
<evidence type="ECO:0000259" key="10">
    <source>
        <dbReference type="Pfam" id="PF12705"/>
    </source>
</evidence>
<keyword evidence="2" id="KW-0547">Nucleotide-binding</keyword>
<dbReference type="Proteomes" id="UP000198556">
    <property type="component" value="Unassembled WGS sequence"/>
</dbReference>
<feature type="domain" description="ATP-dependent helicase/deoxyribonuclease subunit B N-terminal" evidence="11">
    <location>
        <begin position="12"/>
        <end position="297"/>
    </location>
</feature>
<organism evidence="12 13">
    <name type="scientific">Granulicatella balaenopterae</name>
    <dbReference type="NCBI Taxonomy" id="137733"/>
    <lineage>
        <taxon>Bacteria</taxon>
        <taxon>Bacillati</taxon>
        <taxon>Bacillota</taxon>
        <taxon>Bacilli</taxon>
        <taxon>Lactobacillales</taxon>
        <taxon>Carnobacteriaceae</taxon>
        <taxon>Granulicatella</taxon>
    </lineage>
</organism>
<feature type="domain" description="PD-(D/E)XK endonuclease-like" evidence="10">
    <location>
        <begin position="851"/>
        <end position="1095"/>
    </location>
</feature>
<dbReference type="GO" id="GO:0003677">
    <property type="term" value="F:DNA binding"/>
    <property type="evidence" value="ECO:0007669"/>
    <property type="project" value="UniProtKB-KW"/>
</dbReference>
<evidence type="ECO:0000313" key="12">
    <source>
        <dbReference type="EMBL" id="SER37726.1"/>
    </source>
</evidence>
<dbReference type="InterPro" id="IPR038726">
    <property type="entry name" value="PDDEXK_AddAB-type"/>
</dbReference>
<keyword evidence="13" id="KW-1185">Reference proteome</keyword>
<evidence type="ECO:0000256" key="5">
    <source>
        <dbReference type="ARBA" id="ARBA00022806"/>
    </source>
</evidence>
<accession>A0A1H9NP48</accession>
<keyword evidence="8" id="KW-0238">DNA-binding</keyword>
<dbReference type="PANTHER" id="PTHR30591:SF1">
    <property type="entry name" value="RECBCD ENZYME SUBUNIT RECC"/>
    <property type="match status" value="1"/>
</dbReference>
<dbReference type="InterPro" id="IPR049035">
    <property type="entry name" value="ADDB_N"/>
</dbReference>
<dbReference type="OrthoDB" id="9758506at2"/>
<dbReference type="RefSeq" id="WP_089747641.1">
    <property type="nucleotide sequence ID" value="NZ_FOGF01000043.1"/>
</dbReference>
<evidence type="ECO:0000256" key="7">
    <source>
        <dbReference type="ARBA" id="ARBA00022840"/>
    </source>
</evidence>
<evidence type="ECO:0000256" key="1">
    <source>
        <dbReference type="ARBA" id="ARBA00022722"/>
    </source>
</evidence>
<dbReference type="STRING" id="137733.SAMN05421767_1437"/>
<evidence type="ECO:0000256" key="6">
    <source>
        <dbReference type="ARBA" id="ARBA00022839"/>
    </source>
</evidence>